<accession>A0ABX5NMN4</accession>
<dbReference type="PANTHER" id="PTHR46797:SF1">
    <property type="entry name" value="METHYLPHOSPHONATE SYNTHASE"/>
    <property type="match status" value="1"/>
</dbReference>
<protein>
    <recommendedName>
        <fullName evidence="3">HTH cro/C1-type domain-containing protein</fullName>
    </recommendedName>
</protein>
<comment type="caution">
    <text evidence="4">The sequence shown here is derived from an EMBL/GenBank/DDBJ whole genome shotgun (WGS) entry which is preliminary data.</text>
</comment>
<dbReference type="SMART" id="SM00530">
    <property type="entry name" value="HTH_XRE"/>
    <property type="match status" value="1"/>
</dbReference>
<evidence type="ECO:0000256" key="1">
    <source>
        <dbReference type="ARBA" id="ARBA00023125"/>
    </source>
</evidence>
<dbReference type="SUPFAM" id="SSF47413">
    <property type="entry name" value="lambda repressor-like DNA-binding domains"/>
    <property type="match status" value="1"/>
</dbReference>
<dbReference type="InterPro" id="IPR050807">
    <property type="entry name" value="TransReg_Diox_bact_type"/>
</dbReference>
<feature type="region of interest" description="Disordered" evidence="2">
    <location>
        <begin position="70"/>
        <end position="90"/>
    </location>
</feature>
<dbReference type="PANTHER" id="PTHR46797">
    <property type="entry name" value="HTH-TYPE TRANSCRIPTIONAL REGULATOR"/>
    <property type="match status" value="1"/>
</dbReference>
<dbReference type="Pfam" id="PF01381">
    <property type="entry name" value="HTH_3"/>
    <property type="match status" value="1"/>
</dbReference>
<dbReference type="PROSITE" id="PS50943">
    <property type="entry name" value="HTH_CROC1"/>
    <property type="match status" value="1"/>
</dbReference>
<gene>
    <name evidence="4" type="ORF">DMY87_22250</name>
</gene>
<dbReference type="InterPro" id="IPR010982">
    <property type="entry name" value="Lambda_DNA-bd_dom_sf"/>
</dbReference>
<evidence type="ECO:0000259" key="3">
    <source>
        <dbReference type="PROSITE" id="PS50943"/>
    </source>
</evidence>
<evidence type="ECO:0000313" key="5">
    <source>
        <dbReference type="Proteomes" id="UP000247536"/>
    </source>
</evidence>
<proteinExistence type="predicted"/>
<reference evidence="4 5" key="1">
    <citation type="submission" date="2018-06" db="EMBL/GenBank/DDBJ databases">
        <title>Rhizobium wuzhouense sp. nov., isolated from roots of Oryza officinalis.</title>
        <authorList>
            <person name="Yuan T."/>
        </authorList>
    </citation>
    <scope>NUCLEOTIDE SEQUENCE [LARGE SCALE GENOMIC DNA]</scope>
    <source>
        <strain evidence="4 5">W44</strain>
    </source>
</reference>
<dbReference type="Proteomes" id="UP000247536">
    <property type="component" value="Unassembled WGS sequence"/>
</dbReference>
<name>A0ABX5NMN4_9HYPH</name>
<dbReference type="InterPro" id="IPR001387">
    <property type="entry name" value="Cro/C1-type_HTH"/>
</dbReference>
<organism evidence="4 5">
    <name type="scientific">Rhizobium wuzhouense</name>
    <dbReference type="NCBI Taxonomy" id="1986026"/>
    <lineage>
        <taxon>Bacteria</taxon>
        <taxon>Pseudomonadati</taxon>
        <taxon>Pseudomonadota</taxon>
        <taxon>Alphaproteobacteria</taxon>
        <taxon>Hyphomicrobiales</taxon>
        <taxon>Rhizobiaceae</taxon>
        <taxon>Rhizobium/Agrobacterium group</taxon>
        <taxon>Rhizobium</taxon>
    </lineage>
</organism>
<dbReference type="CDD" id="cd00093">
    <property type="entry name" value="HTH_XRE"/>
    <property type="match status" value="1"/>
</dbReference>
<evidence type="ECO:0000313" key="4">
    <source>
        <dbReference type="EMBL" id="PYB70012.1"/>
    </source>
</evidence>
<keyword evidence="5" id="KW-1185">Reference proteome</keyword>
<feature type="compositionally biased region" description="Low complexity" evidence="2">
    <location>
        <begin position="74"/>
        <end position="90"/>
    </location>
</feature>
<evidence type="ECO:0000256" key="2">
    <source>
        <dbReference type="SAM" id="MobiDB-lite"/>
    </source>
</evidence>
<sequence length="103" mass="11809">MFENNDFYVRLGERIKEYRDLKLKITQEEFAERAGLSRPSIANIERGRQQISVLQLVKFAAILGMKPEDLIPHSDSPQSESLLESLPESASQYKDWITQLQGA</sequence>
<dbReference type="Gene3D" id="1.10.260.40">
    <property type="entry name" value="lambda repressor-like DNA-binding domains"/>
    <property type="match status" value="1"/>
</dbReference>
<keyword evidence="1" id="KW-0238">DNA-binding</keyword>
<dbReference type="EMBL" id="QJRY01000011">
    <property type="protein sequence ID" value="PYB70012.1"/>
    <property type="molecule type" value="Genomic_DNA"/>
</dbReference>
<feature type="domain" description="HTH cro/C1-type" evidence="3">
    <location>
        <begin position="15"/>
        <end position="70"/>
    </location>
</feature>
<dbReference type="RefSeq" id="WP_110793841.1">
    <property type="nucleotide sequence ID" value="NZ_QJRY01000011.1"/>
</dbReference>